<dbReference type="AlphaFoldDB" id="A0A183DPZ7"/>
<dbReference type="Proteomes" id="UP000271098">
    <property type="component" value="Unassembled WGS sequence"/>
</dbReference>
<proteinExistence type="predicted"/>
<dbReference type="WBParaSite" id="GPUH_0001080101-mRNA-1">
    <property type="protein sequence ID" value="GPUH_0001080101-mRNA-1"/>
    <property type="gene ID" value="GPUH_0001080101"/>
</dbReference>
<sequence length="188" mass="22046">MAARSKCFYTSFAELEHNTEFERMYCKQKCLYEIIRHRTPQNVSYAAGRVTVFRVCWQLVRSFSFIRFSAAPAKDYDIIYESSNNYNLAPNYKDKVYYLHSLNGTSVTDLSKSLRFNQFPVLTSSQSLISLPDNNFDLLFFLMILARELLHPFIVSIPLFSPPLHLLGTDLLHLSFFDDFSYNFKEFH</sequence>
<protein>
    <submittedName>
        <fullName evidence="3">LysM domain-containing protein</fullName>
    </submittedName>
</protein>
<accession>A0A183DPZ7</accession>
<name>A0A183DPZ7_9BILA</name>
<reference evidence="1 2" key="2">
    <citation type="submission" date="2018-11" db="EMBL/GenBank/DDBJ databases">
        <authorList>
            <consortium name="Pathogen Informatics"/>
        </authorList>
    </citation>
    <scope>NUCLEOTIDE SEQUENCE [LARGE SCALE GENOMIC DNA]</scope>
</reference>
<organism evidence="3">
    <name type="scientific">Gongylonema pulchrum</name>
    <dbReference type="NCBI Taxonomy" id="637853"/>
    <lineage>
        <taxon>Eukaryota</taxon>
        <taxon>Metazoa</taxon>
        <taxon>Ecdysozoa</taxon>
        <taxon>Nematoda</taxon>
        <taxon>Chromadorea</taxon>
        <taxon>Rhabditida</taxon>
        <taxon>Spirurina</taxon>
        <taxon>Spiruromorpha</taxon>
        <taxon>Spiruroidea</taxon>
        <taxon>Gongylonematidae</taxon>
        <taxon>Gongylonema</taxon>
    </lineage>
</organism>
<gene>
    <name evidence="1" type="ORF">GPUH_LOCUS10788</name>
</gene>
<evidence type="ECO:0000313" key="1">
    <source>
        <dbReference type="EMBL" id="VDN17909.1"/>
    </source>
</evidence>
<reference evidence="3" key="1">
    <citation type="submission" date="2016-06" db="UniProtKB">
        <authorList>
            <consortium name="WormBaseParasite"/>
        </authorList>
    </citation>
    <scope>IDENTIFICATION</scope>
</reference>
<evidence type="ECO:0000313" key="3">
    <source>
        <dbReference type="WBParaSite" id="GPUH_0001080101-mRNA-1"/>
    </source>
</evidence>
<dbReference type="EMBL" id="UYRT01078153">
    <property type="protein sequence ID" value="VDN17909.1"/>
    <property type="molecule type" value="Genomic_DNA"/>
</dbReference>
<evidence type="ECO:0000313" key="2">
    <source>
        <dbReference type="Proteomes" id="UP000271098"/>
    </source>
</evidence>
<keyword evidence="2" id="KW-1185">Reference proteome</keyword>